<comment type="caution">
    <text evidence="1">The sequence shown here is derived from an EMBL/GenBank/DDBJ whole genome shotgun (WGS) entry which is preliminary data.</text>
</comment>
<dbReference type="Proteomes" id="UP000265618">
    <property type="component" value="Unassembled WGS sequence"/>
</dbReference>
<sequence>ERTEVSYQLTCEGVVRDHLLYDTLHDMQIIPLPRTPSSSTRPGRPLEPEPLEEVLARDLATREHGARLSIELHVPPGRFLYTNPSGMLQKLLVNDYKAA</sequence>
<name>A0A9K3D889_9EUKA</name>
<proteinExistence type="predicted"/>
<gene>
    <name evidence="1" type="ORF">KIPB_013717</name>
</gene>
<organism evidence="1 2">
    <name type="scientific">Kipferlia bialata</name>
    <dbReference type="NCBI Taxonomy" id="797122"/>
    <lineage>
        <taxon>Eukaryota</taxon>
        <taxon>Metamonada</taxon>
        <taxon>Carpediemonas-like organisms</taxon>
        <taxon>Kipferlia</taxon>
    </lineage>
</organism>
<keyword evidence="2" id="KW-1185">Reference proteome</keyword>
<evidence type="ECO:0000313" key="2">
    <source>
        <dbReference type="Proteomes" id="UP000265618"/>
    </source>
</evidence>
<feature type="non-terminal residue" evidence="1">
    <location>
        <position position="99"/>
    </location>
</feature>
<evidence type="ECO:0000313" key="1">
    <source>
        <dbReference type="EMBL" id="GIQ90789.1"/>
    </source>
</evidence>
<dbReference type="EMBL" id="BDIP01006662">
    <property type="protein sequence ID" value="GIQ90789.1"/>
    <property type="molecule type" value="Genomic_DNA"/>
</dbReference>
<reference evidence="1 2" key="1">
    <citation type="journal article" date="2018" name="PLoS ONE">
        <title>The draft genome of Kipferlia bialata reveals reductive genome evolution in fornicate parasites.</title>
        <authorList>
            <person name="Tanifuji G."/>
            <person name="Takabayashi S."/>
            <person name="Kume K."/>
            <person name="Takagi M."/>
            <person name="Nakayama T."/>
            <person name="Kamikawa R."/>
            <person name="Inagaki Y."/>
            <person name="Hashimoto T."/>
        </authorList>
    </citation>
    <scope>NUCLEOTIDE SEQUENCE [LARGE SCALE GENOMIC DNA]</scope>
    <source>
        <strain evidence="1">NY0173</strain>
    </source>
</reference>
<accession>A0A9K3D889</accession>
<protein>
    <submittedName>
        <fullName evidence="1">Uncharacterized protein</fullName>
    </submittedName>
</protein>
<feature type="non-terminal residue" evidence="1">
    <location>
        <position position="1"/>
    </location>
</feature>
<dbReference type="AlphaFoldDB" id="A0A9K3D889"/>